<evidence type="ECO:0000313" key="2">
    <source>
        <dbReference type="Proteomes" id="UP000759246"/>
    </source>
</evidence>
<dbReference type="EMBL" id="JABZGF010000028">
    <property type="protein sequence ID" value="MBF0965964.1"/>
    <property type="molecule type" value="Genomic_DNA"/>
</dbReference>
<feature type="non-terminal residue" evidence="1">
    <location>
        <position position="336"/>
    </location>
</feature>
<reference evidence="1" key="1">
    <citation type="submission" date="2020-04" db="EMBL/GenBank/DDBJ databases">
        <title>Deep metagenomics examines the oral microbiome during advanced dental caries in children, revealing novel taxa and co-occurrences with host molecules.</title>
        <authorList>
            <person name="Baker J.L."/>
            <person name="Morton J.T."/>
            <person name="Dinis M."/>
            <person name="Alvarez R."/>
            <person name="Tran N.C."/>
            <person name="Knight R."/>
            <person name="Edlund A."/>
        </authorList>
    </citation>
    <scope>NUCLEOTIDE SEQUENCE</scope>
    <source>
        <strain evidence="1">JCVI_30_bin.13</strain>
    </source>
</reference>
<proteinExistence type="predicted"/>
<dbReference type="Proteomes" id="UP000759246">
    <property type="component" value="Unassembled WGS sequence"/>
</dbReference>
<protein>
    <recommendedName>
        <fullName evidence="3">Glycine zipper domain-containing protein</fullName>
    </recommendedName>
</protein>
<organism evidence="1 2">
    <name type="scientific">Actinomyces bouchesdurhonensis</name>
    <dbReference type="NCBI Taxonomy" id="1852361"/>
    <lineage>
        <taxon>Bacteria</taxon>
        <taxon>Bacillati</taxon>
        <taxon>Actinomycetota</taxon>
        <taxon>Actinomycetes</taxon>
        <taxon>Actinomycetales</taxon>
        <taxon>Actinomycetaceae</taxon>
        <taxon>Actinomyces</taxon>
    </lineage>
</organism>
<dbReference type="AlphaFoldDB" id="A0A929RP24"/>
<sequence>MLAQPSPITSSMTSRATDSLIDELDRQIARIDETVTHRQTLIDATMTFHDEIVTCKARFSNIIFQALCNGLTVDDNTIIDPALSGTSQSGAASLSPSYEVAREAAYHAYSDFSAAEETYRQACSSLIGVLSWLDDHLGVDADLKAIPTITGYASTIADASVWGTIAYRHSVFRPRNPVTGTFVSKQEMGAVRQAWERTKPNNWSASPGRGKDALKFKGWAAQGSRYLSRAAVVGAVVDGGIAAWTQWEADSANPAMGQGERVARATTSGTLSGGGALGGALAGAKFGAFLGSFTANPIGIAVGGAVGGIVGGLIGSGLGQWAANGINSFMSDQIHG</sequence>
<comment type="caution">
    <text evidence="1">The sequence shown here is derived from an EMBL/GenBank/DDBJ whole genome shotgun (WGS) entry which is preliminary data.</text>
</comment>
<name>A0A929RP24_9ACTO</name>
<gene>
    <name evidence="1" type="ORF">HXK09_02130</name>
</gene>
<evidence type="ECO:0000313" key="1">
    <source>
        <dbReference type="EMBL" id="MBF0965964.1"/>
    </source>
</evidence>
<evidence type="ECO:0008006" key="3">
    <source>
        <dbReference type="Google" id="ProtNLM"/>
    </source>
</evidence>
<accession>A0A929RP24</accession>